<evidence type="ECO:0000256" key="9">
    <source>
        <dbReference type="SAM" id="Phobius"/>
    </source>
</evidence>
<dbReference type="GO" id="GO:0005886">
    <property type="term" value="C:plasma membrane"/>
    <property type="evidence" value="ECO:0007669"/>
    <property type="project" value="UniProtKB-SubCell"/>
</dbReference>
<name>A0A9P0MU80_NEZVI</name>
<dbReference type="InterPro" id="IPR036259">
    <property type="entry name" value="MFS_trans_sf"/>
</dbReference>
<feature type="transmembrane region" description="Helical" evidence="9">
    <location>
        <begin position="9"/>
        <end position="30"/>
    </location>
</feature>
<protein>
    <recommendedName>
        <fullName evidence="10">Major facilitator superfamily (MFS) profile domain-containing protein</fullName>
    </recommendedName>
</protein>
<feature type="transmembrane region" description="Helical" evidence="9">
    <location>
        <begin position="381"/>
        <end position="401"/>
    </location>
</feature>
<keyword evidence="3 9" id="KW-0812">Transmembrane</keyword>
<feature type="transmembrane region" description="Helical" evidence="9">
    <location>
        <begin position="162"/>
        <end position="183"/>
    </location>
</feature>
<feature type="transmembrane region" description="Helical" evidence="9">
    <location>
        <begin position="344"/>
        <end position="369"/>
    </location>
</feature>
<feature type="transmembrane region" description="Helical" evidence="9">
    <location>
        <begin position="103"/>
        <end position="126"/>
    </location>
</feature>
<dbReference type="PROSITE" id="PS00217">
    <property type="entry name" value="SUGAR_TRANSPORT_2"/>
    <property type="match status" value="1"/>
</dbReference>
<feature type="transmembrane region" description="Helical" evidence="9">
    <location>
        <begin position="50"/>
        <end position="72"/>
    </location>
</feature>
<dbReference type="InterPro" id="IPR005828">
    <property type="entry name" value="MFS_sugar_transport-like"/>
</dbReference>
<evidence type="ECO:0000259" key="10">
    <source>
        <dbReference type="PROSITE" id="PS50850"/>
    </source>
</evidence>
<keyword evidence="12" id="KW-1185">Reference proteome</keyword>
<evidence type="ECO:0000256" key="1">
    <source>
        <dbReference type="ARBA" id="ARBA00004651"/>
    </source>
</evidence>
<dbReference type="PROSITE" id="PS50850">
    <property type="entry name" value="MFS"/>
    <property type="match status" value="1"/>
</dbReference>
<organism evidence="11 12">
    <name type="scientific">Nezara viridula</name>
    <name type="common">Southern green stink bug</name>
    <name type="synonym">Cimex viridulus</name>
    <dbReference type="NCBI Taxonomy" id="85310"/>
    <lineage>
        <taxon>Eukaryota</taxon>
        <taxon>Metazoa</taxon>
        <taxon>Ecdysozoa</taxon>
        <taxon>Arthropoda</taxon>
        <taxon>Hexapoda</taxon>
        <taxon>Insecta</taxon>
        <taxon>Pterygota</taxon>
        <taxon>Neoptera</taxon>
        <taxon>Paraneoptera</taxon>
        <taxon>Hemiptera</taxon>
        <taxon>Heteroptera</taxon>
        <taxon>Panheteroptera</taxon>
        <taxon>Pentatomomorpha</taxon>
        <taxon>Pentatomoidea</taxon>
        <taxon>Pentatomidae</taxon>
        <taxon>Pentatominae</taxon>
        <taxon>Nezara</taxon>
    </lineage>
</organism>
<dbReference type="FunFam" id="1.20.1250.20:FF:000055">
    <property type="entry name" value="Facilitated trehalose transporter Tret1-2 homolog"/>
    <property type="match status" value="1"/>
</dbReference>
<keyword evidence="5 9" id="KW-0472">Membrane</keyword>
<evidence type="ECO:0000256" key="6">
    <source>
        <dbReference type="ARBA" id="ARBA00023180"/>
    </source>
</evidence>
<keyword evidence="6" id="KW-0325">Glycoprotein</keyword>
<sequence>MTSSKSSQYIYTLAVTIVVIAGGTVIGWSSPALPQLQSPDSDVPLTPEEGSWVGSLLTIGCFLGALPAGSIADCLGRKWAIMSMTIPILTSWVMIFFAKTAMIFYIARLIGGLGLGALCTLVPMYIGEIAEESIKGTLGTGFQLMLVVGIVYAYSVGAAVKYTMLPLLCGSINVIFLIAFFMAPESPVWLVVKGRRREAEASLRRLRGASHDITGEMEAVEEEFAKQNEMNVPFFQAICTRAGILSFTMCLGCMFFQQVSGINIVIFYAGNIFKDAGSSLDPAIAAILIPLTMTFATIVSALLVDRLGRKILLQISAGAMIICLGVLGYFFYMKDNGQDISNIGLVPIGAMILYVLLFGIGYGPIPWMISSELLPPEIKSTCSGIAAGFNWLVAFVVTKSFQPLVAGVGSAVTFWIFSGFNALSLIFVTFVLLETKGKSIAEVQEILSGKKI</sequence>
<dbReference type="Pfam" id="PF00083">
    <property type="entry name" value="Sugar_tr"/>
    <property type="match status" value="1"/>
</dbReference>
<dbReference type="PRINTS" id="PR00171">
    <property type="entry name" value="SUGRTRNSPORT"/>
</dbReference>
<dbReference type="EMBL" id="OV725082">
    <property type="protein sequence ID" value="CAH1404635.1"/>
    <property type="molecule type" value="Genomic_DNA"/>
</dbReference>
<evidence type="ECO:0000256" key="7">
    <source>
        <dbReference type="ARBA" id="ARBA00024348"/>
    </source>
</evidence>
<dbReference type="InterPro" id="IPR050549">
    <property type="entry name" value="MFS_Trehalose_Transporter"/>
</dbReference>
<evidence type="ECO:0000313" key="12">
    <source>
        <dbReference type="Proteomes" id="UP001152798"/>
    </source>
</evidence>
<evidence type="ECO:0000256" key="2">
    <source>
        <dbReference type="ARBA" id="ARBA00022475"/>
    </source>
</evidence>
<evidence type="ECO:0000256" key="5">
    <source>
        <dbReference type="ARBA" id="ARBA00023136"/>
    </source>
</evidence>
<evidence type="ECO:0000256" key="8">
    <source>
        <dbReference type="RuleBase" id="RU003346"/>
    </source>
</evidence>
<dbReference type="NCBIfam" id="TIGR00879">
    <property type="entry name" value="SP"/>
    <property type="match status" value="1"/>
</dbReference>
<evidence type="ECO:0000313" key="11">
    <source>
        <dbReference type="EMBL" id="CAH1404635.1"/>
    </source>
</evidence>
<dbReference type="PANTHER" id="PTHR48021">
    <property type="match status" value="1"/>
</dbReference>
<gene>
    <name evidence="11" type="ORF">NEZAVI_LOCUS13008</name>
</gene>
<dbReference type="InterPro" id="IPR020846">
    <property type="entry name" value="MFS_dom"/>
</dbReference>
<dbReference type="PROSITE" id="PS00216">
    <property type="entry name" value="SUGAR_TRANSPORT_1"/>
    <property type="match status" value="1"/>
</dbReference>
<dbReference type="SUPFAM" id="SSF103473">
    <property type="entry name" value="MFS general substrate transporter"/>
    <property type="match status" value="1"/>
</dbReference>
<comment type="similarity">
    <text evidence="7">Belongs to the major facilitator superfamily. Sugar transporter (TC 2.A.1.1) family. Trehalose transporter subfamily.</text>
</comment>
<dbReference type="InterPro" id="IPR044775">
    <property type="entry name" value="MFS_ERD6/Tret1-like"/>
</dbReference>
<feature type="transmembrane region" description="Helical" evidence="9">
    <location>
        <begin position="138"/>
        <end position="156"/>
    </location>
</feature>
<feature type="transmembrane region" description="Helical" evidence="9">
    <location>
        <begin position="413"/>
        <end position="433"/>
    </location>
</feature>
<accession>A0A9P0MU80</accession>
<feature type="transmembrane region" description="Helical" evidence="9">
    <location>
        <begin position="282"/>
        <end position="304"/>
    </location>
</feature>
<feature type="transmembrane region" description="Helical" evidence="9">
    <location>
        <begin position="311"/>
        <end position="332"/>
    </location>
</feature>
<dbReference type="OrthoDB" id="6612291at2759"/>
<feature type="transmembrane region" description="Helical" evidence="9">
    <location>
        <begin position="244"/>
        <end position="270"/>
    </location>
</feature>
<dbReference type="Gene3D" id="1.20.1250.20">
    <property type="entry name" value="MFS general substrate transporter like domains"/>
    <property type="match status" value="1"/>
</dbReference>
<dbReference type="GO" id="GO:0051119">
    <property type="term" value="F:sugar transmembrane transporter activity"/>
    <property type="evidence" value="ECO:0007669"/>
    <property type="project" value="InterPro"/>
</dbReference>
<dbReference type="AlphaFoldDB" id="A0A9P0MU80"/>
<dbReference type="InterPro" id="IPR005829">
    <property type="entry name" value="Sugar_transporter_CS"/>
</dbReference>
<dbReference type="InterPro" id="IPR003663">
    <property type="entry name" value="Sugar/inositol_transpt"/>
</dbReference>
<reference evidence="11" key="1">
    <citation type="submission" date="2022-01" db="EMBL/GenBank/DDBJ databases">
        <authorList>
            <person name="King R."/>
        </authorList>
    </citation>
    <scope>NUCLEOTIDE SEQUENCE</scope>
</reference>
<keyword evidence="2" id="KW-1003">Cell membrane</keyword>
<feature type="transmembrane region" description="Helical" evidence="9">
    <location>
        <begin position="79"/>
        <end position="97"/>
    </location>
</feature>
<evidence type="ECO:0000256" key="3">
    <source>
        <dbReference type="ARBA" id="ARBA00022692"/>
    </source>
</evidence>
<proteinExistence type="inferred from homology"/>
<feature type="domain" description="Major facilitator superfamily (MFS) profile" evidence="10">
    <location>
        <begin position="1"/>
        <end position="436"/>
    </location>
</feature>
<dbReference type="Proteomes" id="UP001152798">
    <property type="component" value="Chromosome 6"/>
</dbReference>
<comment type="subcellular location">
    <subcellularLocation>
        <location evidence="1">Cell membrane</location>
        <topology evidence="1">Multi-pass membrane protein</topology>
    </subcellularLocation>
</comment>
<dbReference type="PANTHER" id="PTHR48021:SF1">
    <property type="entry name" value="GH07001P-RELATED"/>
    <property type="match status" value="1"/>
</dbReference>
<keyword evidence="8" id="KW-0813">Transport</keyword>
<dbReference type="CDD" id="cd17358">
    <property type="entry name" value="MFS_GLUT6_8_Class3_like"/>
    <property type="match status" value="1"/>
</dbReference>
<evidence type="ECO:0000256" key="4">
    <source>
        <dbReference type="ARBA" id="ARBA00022989"/>
    </source>
</evidence>
<keyword evidence="4 9" id="KW-1133">Transmembrane helix</keyword>